<gene>
    <name evidence="1" type="ORF">CR513_24429</name>
</gene>
<evidence type="ECO:0000313" key="1">
    <source>
        <dbReference type="EMBL" id="RDX93325.1"/>
    </source>
</evidence>
<feature type="non-terminal residue" evidence="1">
    <location>
        <position position="1"/>
    </location>
</feature>
<organism evidence="1 2">
    <name type="scientific">Mucuna pruriens</name>
    <name type="common">Velvet bean</name>
    <name type="synonym">Dolichos pruriens</name>
    <dbReference type="NCBI Taxonomy" id="157652"/>
    <lineage>
        <taxon>Eukaryota</taxon>
        <taxon>Viridiplantae</taxon>
        <taxon>Streptophyta</taxon>
        <taxon>Embryophyta</taxon>
        <taxon>Tracheophyta</taxon>
        <taxon>Spermatophyta</taxon>
        <taxon>Magnoliopsida</taxon>
        <taxon>eudicotyledons</taxon>
        <taxon>Gunneridae</taxon>
        <taxon>Pentapetalae</taxon>
        <taxon>rosids</taxon>
        <taxon>fabids</taxon>
        <taxon>Fabales</taxon>
        <taxon>Fabaceae</taxon>
        <taxon>Papilionoideae</taxon>
        <taxon>50 kb inversion clade</taxon>
        <taxon>NPAAA clade</taxon>
        <taxon>indigoferoid/millettioid clade</taxon>
        <taxon>Phaseoleae</taxon>
        <taxon>Mucuna</taxon>
    </lineage>
</organism>
<reference evidence="1" key="1">
    <citation type="submission" date="2018-05" db="EMBL/GenBank/DDBJ databases">
        <title>Draft genome of Mucuna pruriens seed.</title>
        <authorList>
            <person name="Nnadi N.E."/>
            <person name="Vos R."/>
            <person name="Hasami M.H."/>
            <person name="Devisetty U.K."/>
            <person name="Aguiy J.C."/>
        </authorList>
    </citation>
    <scope>NUCLEOTIDE SEQUENCE [LARGE SCALE GENOMIC DNA]</scope>
    <source>
        <strain evidence="1">JCA_2017</strain>
    </source>
</reference>
<sequence>MVKVESGIILDSPLVPRPNYLLQRVCKPSKTPFVSYATEACFTLEKRDANLREHHGGSERRKKKSLDKTIDVQIPLDRKSWFHHLRQVMVGNSAPTIGVKNSTSNGCFAYSSFSMYHNPLHPIFRSGIQKSINFLHSTMKSNRASNMFRDLLNDVLNTLVFRFLGPAQSKGVLSLETRTGIEEPTIVKESNIEEGIRCNMVGSSHFVLRALPVFDGKLFDNWRVKMLAVFGFQDVIEVVTVGFVEPRRNATEEQRLIFKQL</sequence>
<comment type="caution">
    <text evidence="1">The sequence shown here is derived from an EMBL/GenBank/DDBJ whole genome shotgun (WGS) entry which is preliminary data.</text>
</comment>
<proteinExistence type="predicted"/>
<dbReference type="Proteomes" id="UP000257109">
    <property type="component" value="Unassembled WGS sequence"/>
</dbReference>
<accession>A0A371GS10</accession>
<dbReference type="AlphaFoldDB" id="A0A371GS10"/>
<evidence type="ECO:0000313" key="2">
    <source>
        <dbReference type="Proteomes" id="UP000257109"/>
    </source>
</evidence>
<dbReference type="EMBL" id="QJKJ01004639">
    <property type="protein sequence ID" value="RDX93325.1"/>
    <property type="molecule type" value="Genomic_DNA"/>
</dbReference>
<dbReference type="OrthoDB" id="1457945at2759"/>
<protein>
    <submittedName>
        <fullName evidence="1">Uncharacterized protein</fullName>
    </submittedName>
</protein>
<keyword evidence="2" id="KW-1185">Reference proteome</keyword>
<name>A0A371GS10_MUCPR</name>